<evidence type="ECO:0000256" key="1">
    <source>
        <dbReference type="SAM" id="MobiDB-lite"/>
    </source>
</evidence>
<dbReference type="AlphaFoldDB" id="A0A8S0PJ10"/>
<name>A0A8S0PJ10_OLEEU</name>
<reference evidence="2 3" key="1">
    <citation type="submission" date="2019-12" db="EMBL/GenBank/DDBJ databases">
        <authorList>
            <person name="Alioto T."/>
            <person name="Alioto T."/>
            <person name="Gomez Garrido J."/>
        </authorList>
    </citation>
    <scope>NUCLEOTIDE SEQUENCE [LARGE SCALE GENOMIC DNA]</scope>
</reference>
<evidence type="ECO:0000313" key="2">
    <source>
        <dbReference type="EMBL" id="CAA2952081.1"/>
    </source>
</evidence>
<organism evidence="2 3">
    <name type="scientific">Olea europaea subsp. europaea</name>
    <dbReference type="NCBI Taxonomy" id="158383"/>
    <lineage>
        <taxon>Eukaryota</taxon>
        <taxon>Viridiplantae</taxon>
        <taxon>Streptophyta</taxon>
        <taxon>Embryophyta</taxon>
        <taxon>Tracheophyta</taxon>
        <taxon>Spermatophyta</taxon>
        <taxon>Magnoliopsida</taxon>
        <taxon>eudicotyledons</taxon>
        <taxon>Gunneridae</taxon>
        <taxon>Pentapetalae</taxon>
        <taxon>asterids</taxon>
        <taxon>lamiids</taxon>
        <taxon>Lamiales</taxon>
        <taxon>Oleaceae</taxon>
        <taxon>Oleeae</taxon>
        <taxon>Olea</taxon>
    </lineage>
</organism>
<dbReference type="EMBL" id="CACTIH010000080">
    <property type="protein sequence ID" value="CAA2952081.1"/>
    <property type="molecule type" value="Genomic_DNA"/>
</dbReference>
<dbReference type="Proteomes" id="UP000594638">
    <property type="component" value="Unassembled WGS sequence"/>
</dbReference>
<gene>
    <name evidence="2" type="ORF">OLEA9_A070345</name>
</gene>
<evidence type="ECO:0000313" key="3">
    <source>
        <dbReference type="Proteomes" id="UP000594638"/>
    </source>
</evidence>
<comment type="caution">
    <text evidence="2">The sequence shown here is derived from an EMBL/GenBank/DDBJ whole genome shotgun (WGS) entry which is preliminary data.</text>
</comment>
<accession>A0A8S0PJ10</accession>
<feature type="region of interest" description="Disordered" evidence="1">
    <location>
        <begin position="102"/>
        <end position="128"/>
    </location>
</feature>
<dbReference type="Gramene" id="OE9A070345T1">
    <property type="protein sequence ID" value="OE9A070345C1"/>
    <property type="gene ID" value="OE9A070345"/>
</dbReference>
<keyword evidence="3" id="KW-1185">Reference proteome</keyword>
<protein>
    <submittedName>
        <fullName evidence="2">Uncharacterized protein</fullName>
    </submittedName>
</protein>
<sequence>MEPCLDEQDMSLPTGTESLQDIAHIQPCPEDHPGLEPSTIEEVQIEGGHHPLPGDRDKEQDMLPIGTKYLQDTVHIEPCPNNDPVLVLAATNEVQGSYDKETAIGTTATSGTRYRTPYTRGSAKQKQK</sequence>
<proteinExistence type="predicted"/>
<feature type="compositionally biased region" description="Polar residues" evidence="1">
    <location>
        <begin position="104"/>
        <end position="113"/>
    </location>
</feature>